<organism evidence="1 2">
    <name type="scientific">Lacticaseibacillus suilingensis</name>
    <dbReference type="NCBI Taxonomy" id="2799577"/>
    <lineage>
        <taxon>Bacteria</taxon>
        <taxon>Bacillati</taxon>
        <taxon>Bacillota</taxon>
        <taxon>Bacilli</taxon>
        <taxon>Lactobacillales</taxon>
        <taxon>Lactobacillaceae</taxon>
        <taxon>Lacticaseibacillus</taxon>
    </lineage>
</organism>
<dbReference type="InterPro" id="IPR000150">
    <property type="entry name" value="Cof"/>
</dbReference>
<evidence type="ECO:0000313" key="2">
    <source>
        <dbReference type="Proteomes" id="UP001597199"/>
    </source>
</evidence>
<dbReference type="NCBIfam" id="TIGR00099">
    <property type="entry name" value="Cof-subfamily"/>
    <property type="match status" value="1"/>
</dbReference>
<dbReference type="Pfam" id="PF08282">
    <property type="entry name" value="Hydrolase_3"/>
    <property type="match status" value="1"/>
</dbReference>
<dbReference type="PANTHER" id="PTHR10000:SF55">
    <property type="entry name" value="5-AMINO-6-(5-PHOSPHO-D-RIBITYLAMINO)URACIL PHOSPHATASE YCSE"/>
    <property type="match status" value="1"/>
</dbReference>
<sequence length="301" mass="32492">MIKLIASDMDGTLLNDKIEVSAKNAAAIRQAQAAGIEFIVATGRNLPQAQVELLAHDLHPAYITINGALVYDEAETITVQVPLTNAKLQALFDVLDASGLYYELEAADGVISNAKAGRIANLMAMYRGQDATMSVATARQKAEARTQQIKTTYVADYREVFTDPALEAYKVIVFSDDEQAGLAPVKARVEALGGLVVTSSGARNIEINDLKAQKGPALAAYAQKRGYTMDEVMAIGDNLNDESMIRQAKYSVAMGNAIPLIKELAWHTTLTNREDGVAKAIQRAIALNQAESQGERNDLLH</sequence>
<comment type="caution">
    <text evidence="1">The sequence shown here is derived from an EMBL/GenBank/DDBJ whole genome shotgun (WGS) entry which is preliminary data.</text>
</comment>
<name>A0ABW4BIG5_9LACO</name>
<dbReference type="SFLD" id="SFLDG01140">
    <property type="entry name" value="C2.B:_Phosphomannomutase_and_P"/>
    <property type="match status" value="1"/>
</dbReference>
<proteinExistence type="predicted"/>
<keyword evidence="2" id="KW-1185">Reference proteome</keyword>
<dbReference type="PROSITE" id="PS01229">
    <property type="entry name" value="COF_2"/>
    <property type="match status" value="1"/>
</dbReference>
<dbReference type="EMBL" id="JBHTOA010000035">
    <property type="protein sequence ID" value="MFD1399610.1"/>
    <property type="molecule type" value="Genomic_DNA"/>
</dbReference>
<dbReference type="Proteomes" id="UP001597199">
    <property type="component" value="Unassembled WGS sequence"/>
</dbReference>
<dbReference type="PANTHER" id="PTHR10000">
    <property type="entry name" value="PHOSPHOSERINE PHOSPHATASE"/>
    <property type="match status" value="1"/>
</dbReference>
<dbReference type="GO" id="GO:0016787">
    <property type="term" value="F:hydrolase activity"/>
    <property type="evidence" value="ECO:0007669"/>
    <property type="project" value="UniProtKB-KW"/>
</dbReference>
<gene>
    <name evidence="1" type="ORF">ACFQ41_09860</name>
</gene>
<accession>A0ABW4BIG5</accession>
<dbReference type="RefSeq" id="WP_204119377.1">
    <property type="nucleotide sequence ID" value="NZ_BOLV01000014.1"/>
</dbReference>
<dbReference type="SFLD" id="SFLDS00003">
    <property type="entry name" value="Haloacid_Dehalogenase"/>
    <property type="match status" value="1"/>
</dbReference>
<dbReference type="PROSITE" id="PS01228">
    <property type="entry name" value="COF_1"/>
    <property type="match status" value="1"/>
</dbReference>
<evidence type="ECO:0000313" key="1">
    <source>
        <dbReference type="EMBL" id="MFD1399610.1"/>
    </source>
</evidence>
<keyword evidence="1" id="KW-0378">Hydrolase</keyword>
<protein>
    <submittedName>
        <fullName evidence="1">Cof-type HAD-IIB family hydrolase</fullName>
    </submittedName>
</protein>
<dbReference type="InterPro" id="IPR006379">
    <property type="entry name" value="HAD-SF_hydro_IIB"/>
</dbReference>
<dbReference type="Gene3D" id="3.30.1240.10">
    <property type="match status" value="1"/>
</dbReference>
<dbReference type="InterPro" id="IPR023214">
    <property type="entry name" value="HAD_sf"/>
</dbReference>
<dbReference type="InterPro" id="IPR036412">
    <property type="entry name" value="HAD-like_sf"/>
</dbReference>
<reference evidence="2" key="1">
    <citation type="journal article" date="2019" name="Int. J. Syst. Evol. Microbiol.">
        <title>The Global Catalogue of Microorganisms (GCM) 10K type strain sequencing project: providing services to taxonomists for standard genome sequencing and annotation.</title>
        <authorList>
            <consortium name="The Broad Institute Genomics Platform"/>
            <consortium name="The Broad Institute Genome Sequencing Center for Infectious Disease"/>
            <person name="Wu L."/>
            <person name="Ma J."/>
        </authorList>
    </citation>
    <scope>NUCLEOTIDE SEQUENCE [LARGE SCALE GENOMIC DNA]</scope>
    <source>
        <strain evidence="2">CCM 9110</strain>
    </source>
</reference>
<dbReference type="Gene3D" id="3.40.50.1000">
    <property type="entry name" value="HAD superfamily/HAD-like"/>
    <property type="match status" value="1"/>
</dbReference>
<dbReference type="SUPFAM" id="SSF56784">
    <property type="entry name" value="HAD-like"/>
    <property type="match status" value="1"/>
</dbReference>
<dbReference type="NCBIfam" id="TIGR01484">
    <property type="entry name" value="HAD-SF-IIB"/>
    <property type="match status" value="1"/>
</dbReference>